<name>A0A480B3P6_9FIRM</name>
<accession>A0A480B3P6</accession>
<dbReference type="RefSeq" id="WP_137660248.1">
    <property type="nucleotide sequence ID" value="NZ_BJCQ01000005.1"/>
</dbReference>
<proteinExistence type="predicted"/>
<organism evidence="1 2">
    <name type="scientific">Veillonella tobetsuensis</name>
    <dbReference type="NCBI Taxonomy" id="1110546"/>
    <lineage>
        <taxon>Bacteria</taxon>
        <taxon>Bacillati</taxon>
        <taxon>Bacillota</taxon>
        <taxon>Negativicutes</taxon>
        <taxon>Veillonellales</taxon>
        <taxon>Veillonellaceae</taxon>
        <taxon>Veillonella</taxon>
    </lineage>
</organism>
<reference evidence="1 2" key="1">
    <citation type="submission" date="2019-03" db="EMBL/GenBank/DDBJ databases">
        <title>Draft genome sequences of two Veillonella tobetsuensis clinical isolates from intraoperative bronchial fluids of elderly patients with pulmonary carcinoma.</title>
        <authorList>
            <person name="Akiyama T."/>
        </authorList>
    </citation>
    <scope>NUCLEOTIDE SEQUENCE [LARGE SCALE GENOMIC DNA]</scope>
    <source>
        <strain evidence="1 2">PAGU 1578</strain>
    </source>
</reference>
<comment type="caution">
    <text evidence="1">The sequence shown here is derived from an EMBL/GenBank/DDBJ whole genome shotgun (WGS) entry which is preliminary data.</text>
</comment>
<evidence type="ECO:0000313" key="2">
    <source>
        <dbReference type="Proteomes" id="UP000300381"/>
    </source>
</evidence>
<sequence length="332" mass="38388">MNKSIQDTFDAISAVFTDINRKDKSFELTNTLSKKLTQQELVGDFYKTAILNYRGYISGEKKVKSNLYTERIAQSILEHDLLTAWNCLMPVRTNHFAPEHDKICESILSTNRKEEILAKLLYRQGDVAGLGSILDYQTPLKNKRSDSFGKIDLLSYNDMDNLISIVELKYTPTGSNETLLRCILEAYTYYKVFKLDQGKQKLNDRKQQAILIDSQAELVVLFDEGVFTKNEKGYEKNLIVSLDDNGNVVYPDKTIKTQQYKEIKDLGLLNEDSRLYKLCKAILKQEDMLKQIRFLMLKRSGTKTVNRLKDKDHKDSVEYFEYCTECLEIIKG</sequence>
<evidence type="ECO:0000313" key="1">
    <source>
        <dbReference type="EMBL" id="GCL66525.1"/>
    </source>
</evidence>
<dbReference type="EMBL" id="BJCQ01000005">
    <property type="protein sequence ID" value="GCL66525.1"/>
    <property type="molecule type" value="Genomic_DNA"/>
</dbReference>
<dbReference type="AlphaFoldDB" id="A0A480B3P6"/>
<dbReference type="Proteomes" id="UP000300381">
    <property type="component" value="Unassembled WGS sequence"/>
</dbReference>
<protein>
    <submittedName>
        <fullName evidence="1">Uncharacterized protein</fullName>
    </submittedName>
</protein>
<gene>
    <name evidence="1" type="ORF">PAGU1578_01470</name>
</gene>